<dbReference type="PANTHER" id="PTHR10174">
    <property type="entry name" value="ALPHA-TOCOPHEROL TRANSFER PROTEIN-RELATED"/>
    <property type="match status" value="1"/>
</dbReference>
<dbReference type="InterPro" id="IPR036865">
    <property type="entry name" value="CRAL-TRIO_dom_sf"/>
</dbReference>
<sequence length="262" mass="30938">MLERNSESASSEKDILPFQMGYLPERFQEKLPVITKETPENKITGLQMLKELMKNDKDFDNIELDDDFLRLFLRCEEYNIKFSFARLKNVLYLKRDHPYMFTNQRYENTSISFTKNIVTLLPYRCPDGCAIFHINLDNWIPEEFPVIEVKRMAAIVTLQSLRDPMTQVNGFKAILNCKNTYSFISRRASEFFFLLTCLPTEYGGKLEDFDLTDWLKEVMQQRCWLICVVDPKVYHNISVVLYVSQPAGETYQHGKDYHKLVF</sequence>
<dbReference type="OrthoDB" id="6682367at2759"/>
<protein>
    <submittedName>
        <fullName evidence="1">Alpha-tocopherol transfer protein-like</fullName>
    </submittedName>
</protein>
<comment type="caution">
    <text evidence="1">The sequence shown here is derived from an EMBL/GenBank/DDBJ whole genome shotgun (WGS) entry which is preliminary data.</text>
</comment>
<keyword evidence="2" id="KW-1185">Reference proteome</keyword>
<gene>
    <name evidence="1" type="primary">Ttpal_0</name>
    <name evidence="1" type="ORF">TNCT_634141</name>
</gene>
<dbReference type="EMBL" id="BMAO01034459">
    <property type="protein sequence ID" value="GFQ96685.1"/>
    <property type="molecule type" value="Genomic_DNA"/>
</dbReference>
<evidence type="ECO:0000313" key="1">
    <source>
        <dbReference type="EMBL" id="GFQ96685.1"/>
    </source>
</evidence>
<dbReference type="Proteomes" id="UP000887116">
    <property type="component" value="Unassembled WGS sequence"/>
</dbReference>
<dbReference type="Gene3D" id="1.20.5.1200">
    <property type="entry name" value="Alpha-tocopherol transfer"/>
    <property type="match status" value="1"/>
</dbReference>
<dbReference type="AlphaFoldDB" id="A0A8X6G4Q0"/>
<dbReference type="InterPro" id="IPR036273">
    <property type="entry name" value="CRAL/TRIO_N_dom_sf"/>
</dbReference>
<dbReference type="Gene3D" id="3.40.525.10">
    <property type="entry name" value="CRAL-TRIO lipid binding domain"/>
    <property type="match status" value="1"/>
</dbReference>
<accession>A0A8X6G4Q0</accession>
<organism evidence="1 2">
    <name type="scientific">Trichonephila clavata</name>
    <name type="common">Joro spider</name>
    <name type="synonym">Nephila clavata</name>
    <dbReference type="NCBI Taxonomy" id="2740835"/>
    <lineage>
        <taxon>Eukaryota</taxon>
        <taxon>Metazoa</taxon>
        <taxon>Ecdysozoa</taxon>
        <taxon>Arthropoda</taxon>
        <taxon>Chelicerata</taxon>
        <taxon>Arachnida</taxon>
        <taxon>Araneae</taxon>
        <taxon>Araneomorphae</taxon>
        <taxon>Entelegynae</taxon>
        <taxon>Araneoidea</taxon>
        <taxon>Nephilidae</taxon>
        <taxon>Trichonephila</taxon>
    </lineage>
</organism>
<dbReference type="GO" id="GO:0016020">
    <property type="term" value="C:membrane"/>
    <property type="evidence" value="ECO:0007669"/>
    <property type="project" value="TreeGrafter"/>
</dbReference>
<dbReference type="GO" id="GO:1902936">
    <property type="term" value="F:phosphatidylinositol bisphosphate binding"/>
    <property type="evidence" value="ECO:0007669"/>
    <property type="project" value="TreeGrafter"/>
</dbReference>
<dbReference type="Gene3D" id="1.10.8.20">
    <property type="entry name" value="N-terminal domain of phosphatidylinositol transfer protein sec14p"/>
    <property type="match status" value="1"/>
</dbReference>
<dbReference type="SUPFAM" id="SSF52087">
    <property type="entry name" value="CRAL/TRIO domain"/>
    <property type="match status" value="1"/>
</dbReference>
<name>A0A8X6G4Q0_TRICU</name>
<dbReference type="SUPFAM" id="SSF46938">
    <property type="entry name" value="CRAL/TRIO N-terminal domain"/>
    <property type="match status" value="1"/>
</dbReference>
<dbReference type="PANTHER" id="PTHR10174:SF130">
    <property type="entry name" value="ALPHA-TOCOPHEROL TRANSFER PROTEIN-LIKE"/>
    <property type="match status" value="1"/>
</dbReference>
<evidence type="ECO:0000313" key="2">
    <source>
        <dbReference type="Proteomes" id="UP000887116"/>
    </source>
</evidence>
<reference evidence="1" key="1">
    <citation type="submission" date="2020-07" db="EMBL/GenBank/DDBJ databases">
        <title>Multicomponent nature underlies the extraordinary mechanical properties of spider dragline silk.</title>
        <authorList>
            <person name="Kono N."/>
            <person name="Nakamura H."/>
            <person name="Mori M."/>
            <person name="Yoshida Y."/>
            <person name="Ohtoshi R."/>
            <person name="Malay A.D."/>
            <person name="Moran D.A.P."/>
            <person name="Tomita M."/>
            <person name="Numata K."/>
            <person name="Arakawa K."/>
        </authorList>
    </citation>
    <scope>NUCLEOTIDE SEQUENCE</scope>
</reference>
<proteinExistence type="predicted"/>